<sequence>MLDGKAKALLDRSTAQINAPTAWKAGYEGQGVKVAVCWTPVSMPVTPTSPAGSRRPRTSPAVETPTTTSATAHA</sequence>
<proteinExistence type="predicted"/>
<reference evidence="2" key="1">
    <citation type="journal article" date="2014" name="Int. J. Syst. Evol. Microbiol.">
        <title>Complete genome sequence of Corynebacterium casei LMG S-19264T (=DSM 44701T), isolated from a smear-ripened cheese.</title>
        <authorList>
            <consortium name="US DOE Joint Genome Institute (JGI-PGF)"/>
            <person name="Walter F."/>
            <person name="Albersmeier A."/>
            <person name="Kalinowski J."/>
            <person name="Ruckert C."/>
        </authorList>
    </citation>
    <scope>NUCLEOTIDE SEQUENCE</scope>
    <source>
        <strain evidence="2">JCM 3086</strain>
    </source>
</reference>
<feature type="compositionally biased region" description="Polar residues" evidence="1">
    <location>
        <begin position="64"/>
        <end position="74"/>
    </location>
</feature>
<dbReference type="EMBL" id="BMQA01000062">
    <property type="protein sequence ID" value="GGJ60122.1"/>
    <property type="molecule type" value="Genomic_DNA"/>
</dbReference>
<evidence type="ECO:0000256" key="1">
    <source>
        <dbReference type="SAM" id="MobiDB-lite"/>
    </source>
</evidence>
<keyword evidence="3" id="KW-1185">Reference proteome</keyword>
<feature type="region of interest" description="Disordered" evidence="1">
    <location>
        <begin position="44"/>
        <end position="74"/>
    </location>
</feature>
<comment type="caution">
    <text evidence="2">The sequence shown here is derived from an EMBL/GenBank/DDBJ whole genome shotgun (WGS) entry which is preliminary data.</text>
</comment>
<name>A0A917LCH9_9ACTN</name>
<dbReference type="Proteomes" id="UP000657574">
    <property type="component" value="Unassembled WGS sequence"/>
</dbReference>
<protein>
    <submittedName>
        <fullName evidence="2">Uncharacterized protein</fullName>
    </submittedName>
</protein>
<evidence type="ECO:0000313" key="2">
    <source>
        <dbReference type="EMBL" id="GGJ60122.1"/>
    </source>
</evidence>
<evidence type="ECO:0000313" key="3">
    <source>
        <dbReference type="Proteomes" id="UP000657574"/>
    </source>
</evidence>
<accession>A0A917LCH9</accession>
<reference evidence="2" key="2">
    <citation type="submission" date="2020-09" db="EMBL/GenBank/DDBJ databases">
        <authorList>
            <person name="Sun Q."/>
            <person name="Ohkuma M."/>
        </authorList>
    </citation>
    <scope>NUCLEOTIDE SEQUENCE</scope>
    <source>
        <strain evidence="2">JCM 3086</strain>
    </source>
</reference>
<organism evidence="2 3">
    <name type="scientific">Streptomyces brasiliensis</name>
    <dbReference type="NCBI Taxonomy" id="1954"/>
    <lineage>
        <taxon>Bacteria</taxon>
        <taxon>Bacillati</taxon>
        <taxon>Actinomycetota</taxon>
        <taxon>Actinomycetes</taxon>
        <taxon>Kitasatosporales</taxon>
        <taxon>Streptomycetaceae</taxon>
        <taxon>Streptomyces</taxon>
    </lineage>
</organism>
<gene>
    <name evidence="2" type="ORF">GCM10010121_083450</name>
</gene>
<dbReference type="AlphaFoldDB" id="A0A917LCH9"/>